<keyword evidence="5" id="KW-0732">Signal</keyword>
<evidence type="ECO:0000256" key="4">
    <source>
        <dbReference type="ARBA" id="ARBA00023136"/>
    </source>
</evidence>
<name>A0ABD1QBX0_9LAMI</name>
<dbReference type="Gene3D" id="1.10.420.10">
    <property type="entry name" value="Peroxidase, domain 2"/>
    <property type="match status" value="1"/>
</dbReference>
<keyword evidence="3" id="KW-1133">Transmembrane helix</keyword>
<evidence type="ECO:0000256" key="2">
    <source>
        <dbReference type="ARBA" id="ARBA00022692"/>
    </source>
</evidence>
<dbReference type="InterPro" id="IPR044839">
    <property type="entry name" value="NDR1-like"/>
</dbReference>
<comment type="subcellular location">
    <subcellularLocation>
        <location evidence="1">Membrane</location>
        <topology evidence="1">Single-pass membrane protein</topology>
    </subcellularLocation>
</comment>
<dbReference type="InterPro" id="IPR002016">
    <property type="entry name" value="Haem_peroxidase"/>
</dbReference>
<proteinExistence type="predicted"/>
<evidence type="ECO:0000313" key="8">
    <source>
        <dbReference type="Proteomes" id="UP001604277"/>
    </source>
</evidence>
<gene>
    <name evidence="7" type="ORF">Fot_49105</name>
</gene>
<dbReference type="SUPFAM" id="SSF48113">
    <property type="entry name" value="Heme-dependent peroxidases"/>
    <property type="match status" value="1"/>
</dbReference>
<organism evidence="7 8">
    <name type="scientific">Forsythia ovata</name>
    <dbReference type="NCBI Taxonomy" id="205694"/>
    <lineage>
        <taxon>Eukaryota</taxon>
        <taxon>Viridiplantae</taxon>
        <taxon>Streptophyta</taxon>
        <taxon>Embryophyta</taxon>
        <taxon>Tracheophyta</taxon>
        <taxon>Spermatophyta</taxon>
        <taxon>Magnoliopsida</taxon>
        <taxon>eudicotyledons</taxon>
        <taxon>Gunneridae</taxon>
        <taxon>Pentapetalae</taxon>
        <taxon>asterids</taxon>
        <taxon>lamiids</taxon>
        <taxon>Lamiales</taxon>
        <taxon>Oleaceae</taxon>
        <taxon>Forsythieae</taxon>
        <taxon>Forsythia</taxon>
    </lineage>
</organism>
<feature type="domain" description="Plant heme peroxidase family profile" evidence="6">
    <location>
        <begin position="1"/>
        <end position="135"/>
    </location>
</feature>
<comment type="caution">
    <text evidence="7">The sequence shown here is derived from an EMBL/GenBank/DDBJ whole genome shotgun (WGS) entry which is preliminary data.</text>
</comment>
<protein>
    <submittedName>
        <fullName evidence="7">Late embryogenesis abundant protein domain-containing protein</fullName>
    </submittedName>
</protein>
<dbReference type="PROSITE" id="PS50873">
    <property type="entry name" value="PEROXIDASE_4"/>
    <property type="match status" value="1"/>
</dbReference>
<evidence type="ECO:0000256" key="3">
    <source>
        <dbReference type="ARBA" id="ARBA00022989"/>
    </source>
</evidence>
<evidence type="ECO:0000313" key="7">
    <source>
        <dbReference type="EMBL" id="KAL2473369.1"/>
    </source>
</evidence>
<dbReference type="GO" id="GO:0016020">
    <property type="term" value="C:membrane"/>
    <property type="evidence" value="ECO:0007669"/>
    <property type="project" value="UniProtKB-SubCell"/>
</dbReference>
<reference evidence="8" key="1">
    <citation type="submission" date="2024-07" db="EMBL/GenBank/DDBJ databases">
        <title>Two chromosome-level genome assemblies of Korean endemic species Abeliophyllum distichum and Forsythia ovata (Oleaceae).</title>
        <authorList>
            <person name="Jang H."/>
        </authorList>
    </citation>
    <scope>NUCLEOTIDE SEQUENCE [LARGE SCALE GENOMIC DNA]</scope>
</reference>
<keyword evidence="2" id="KW-0812">Transmembrane</keyword>
<dbReference type="Pfam" id="PF03168">
    <property type="entry name" value="LEA_2"/>
    <property type="match status" value="1"/>
</dbReference>
<evidence type="ECO:0000259" key="6">
    <source>
        <dbReference type="PROSITE" id="PS50873"/>
    </source>
</evidence>
<sequence>MASIGILFQLTALAFAFNIVALGQCLKGDAQLGFVIAHPSITVSTISLESLIPIPVWIPNIKTKCKPGDQNSIVEMNPGSFKTFVESYFRIVAKRRGLLQSDADLLDDIESKSYLEFQTLCHGSTFFKDFGESMVITVLSLASVVTWLSLIPRNPSFTIANIYFPSINSKNSSVGNSSLILFDFKISNPNKGISIYYDGIFLSLYFKGVIVGTNSTPPFYQGRQNNTSWKISINAASVRHFHQGLRGGNIDFKVGVEAAVKFRIFRWKTKAHHIGYEAYLTSVKTSPNGSLSCGNDIKLHQMLKPGSRV</sequence>
<dbReference type="Proteomes" id="UP001604277">
    <property type="component" value="Unassembled WGS sequence"/>
</dbReference>
<dbReference type="InterPro" id="IPR004864">
    <property type="entry name" value="LEA_2"/>
</dbReference>
<accession>A0ABD1QBX0</accession>
<dbReference type="AlphaFoldDB" id="A0ABD1QBX0"/>
<dbReference type="EMBL" id="JBFOLJ010000015">
    <property type="protein sequence ID" value="KAL2473369.1"/>
    <property type="molecule type" value="Genomic_DNA"/>
</dbReference>
<feature type="signal peptide" evidence="5">
    <location>
        <begin position="1"/>
        <end position="16"/>
    </location>
</feature>
<dbReference type="PANTHER" id="PTHR31415">
    <property type="entry name" value="OS05G0367900 PROTEIN"/>
    <property type="match status" value="1"/>
</dbReference>
<feature type="chain" id="PRO_5044836039" evidence="5">
    <location>
        <begin position="17"/>
        <end position="309"/>
    </location>
</feature>
<evidence type="ECO:0000256" key="1">
    <source>
        <dbReference type="ARBA" id="ARBA00004167"/>
    </source>
</evidence>
<keyword evidence="4" id="KW-0472">Membrane</keyword>
<keyword evidence="8" id="KW-1185">Reference proteome</keyword>
<evidence type="ECO:0000256" key="5">
    <source>
        <dbReference type="SAM" id="SignalP"/>
    </source>
</evidence>
<dbReference type="PANTHER" id="PTHR31415:SF125">
    <property type="entry name" value="HARPIN INDUCING PROTEIN 1-LIKE 9"/>
    <property type="match status" value="1"/>
</dbReference>
<dbReference type="InterPro" id="IPR010255">
    <property type="entry name" value="Haem_peroxidase_sf"/>
</dbReference>